<reference evidence="1" key="1">
    <citation type="submission" date="2020-09" db="EMBL/GenBank/DDBJ databases">
        <title>Iningainema tapete sp. nov. (Scytonemataceae, Cyanobacteria) from greenhouses in central Florida (USA) produces two types of nodularin with biosynthetic potential for microcystin-LR and anabaenopeptins.</title>
        <authorList>
            <person name="Berthold D.E."/>
            <person name="Lefler F.W."/>
            <person name="Huang I.-S."/>
            <person name="Abdulla H."/>
            <person name="Zimba P.V."/>
            <person name="Laughinghouse H.D. IV."/>
        </authorList>
    </citation>
    <scope>NUCLEOTIDE SEQUENCE</scope>
    <source>
        <strain evidence="1">BLCCT55</strain>
    </source>
</reference>
<dbReference type="AlphaFoldDB" id="A0A8J7C9N6"/>
<evidence type="ECO:0000313" key="1">
    <source>
        <dbReference type="EMBL" id="MBD2778319.1"/>
    </source>
</evidence>
<protein>
    <submittedName>
        <fullName evidence="1">Uncharacterized protein</fullName>
    </submittedName>
</protein>
<keyword evidence="2" id="KW-1185">Reference proteome</keyword>
<proteinExistence type="predicted"/>
<sequence>MTDNSLTSNEDRQVNVLTAQEKIYSYLVEIVQNWQPEDVLQKFEHLFLDLVNDDSVPSIEKLFQESNQQEIINTFKRCCYILINNWESNRNHKWIQELVEILAKYKENTQKSISRKNNVNSSIIKFINSNDYQELKLYADRNERQEKTWVNRYASYLLVAQYLDRNNPQEQQEAARKLSQHLKDKFKFELAMYIARSQSAASNENRYVNPSILGDDVLRLIKMIVVKKGVFSYENIANIFIKQTQNQNLDEFKQSIQKYLIYSVKEKEFVRTLKQELSARLSAWQVERNEENINKDLFLRICNKIIDFLTTEDSKVPSKLFVMLLSQGHPLTLVVVLLKIILISQNSRSHLELRIANLIRYYDKYAEYECQGIIYFLEIFNITFAIYAENIEYNLIKMKEFDATDEVQLNLDAYRVFSQLKRDINQ</sequence>
<gene>
    <name evidence="1" type="ORF">ICL16_41340</name>
</gene>
<dbReference type="Proteomes" id="UP000629098">
    <property type="component" value="Unassembled WGS sequence"/>
</dbReference>
<evidence type="ECO:0000313" key="2">
    <source>
        <dbReference type="Proteomes" id="UP000629098"/>
    </source>
</evidence>
<comment type="caution">
    <text evidence="1">The sequence shown here is derived from an EMBL/GenBank/DDBJ whole genome shotgun (WGS) entry which is preliminary data.</text>
</comment>
<dbReference type="EMBL" id="JACXAE010000126">
    <property type="protein sequence ID" value="MBD2778319.1"/>
    <property type="molecule type" value="Genomic_DNA"/>
</dbReference>
<organism evidence="1 2">
    <name type="scientific">Iningainema tapete BLCC-T55</name>
    <dbReference type="NCBI Taxonomy" id="2748662"/>
    <lineage>
        <taxon>Bacteria</taxon>
        <taxon>Bacillati</taxon>
        <taxon>Cyanobacteriota</taxon>
        <taxon>Cyanophyceae</taxon>
        <taxon>Nostocales</taxon>
        <taxon>Scytonemataceae</taxon>
        <taxon>Iningainema tapete</taxon>
    </lineage>
</organism>
<dbReference type="RefSeq" id="WP_190837848.1">
    <property type="nucleotide sequence ID" value="NZ_CAWPPI010000126.1"/>
</dbReference>
<accession>A0A8J7C9N6</accession>
<name>A0A8J7C9N6_9CYAN</name>